<dbReference type="PROSITE" id="PS50075">
    <property type="entry name" value="CARRIER"/>
    <property type="match status" value="1"/>
</dbReference>
<dbReference type="Pfam" id="PF13193">
    <property type="entry name" value="AMP-binding_C"/>
    <property type="match status" value="1"/>
</dbReference>
<dbReference type="Gene3D" id="1.10.1200.10">
    <property type="entry name" value="ACP-like"/>
    <property type="match status" value="1"/>
</dbReference>
<accession>A0A7Y4K1X9</accession>
<dbReference type="SUPFAM" id="SSF56801">
    <property type="entry name" value="Acetyl-CoA synthetase-like"/>
    <property type="match status" value="1"/>
</dbReference>
<evidence type="ECO:0000259" key="5">
    <source>
        <dbReference type="PROSITE" id="PS50075"/>
    </source>
</evidence>
<dbReference type="InterPro" id="IPR025110">
    <property type="entry name" value="AMP-bd_C"/>
</dbReference>
<gene>
    <name evidence="6" type="ORF">HNS30_40120</name>
</gene>
<dbReference type="SMART" id="SM01294">
    <property type="entry name" value="PKS_PP_betabranch"/>
    <property type="match status" value="1"/>
</dbReference>
<dbReference type="InterPro" id="IPR045851">
    <property type="entry name" value="AMP-bd_C_sf"/>
</dbReference>
<evidence type="ECO:0000256" key="3">
    <source>
        <dbReference type="ARBA" id="ARBA00022450"/>
    </source>
</evidence>
<feature type="domain" description="Carrier" evidence="5">
    <location>
        <begin position="438"/>
        <end position="511"/>
    </location>
</feature>
<comment type="similarity">
    <text evidence="2">Belongs to the ATP-dependent AMP-binding enzyme family.</text>
</comment>
<dbReference type="PANTHER" id="PTHR45527:SF1">
    <property type="entry name" value="FATTY ACID SYNTHASE"/>
    <property type="match status" value="1"/>
</dbReference>
<dbReference type="EMBL" id="JABFJW010000699">
    <property type="protein sequence ID" value="NOK15230.1"/>
    <property type="molecule type" value="Genomic_DNA"/>
</dbReference>
<dbReference type="InterPro" id="IPR006162">
    <property type="entry name" value="Ppantetheine_attach_site"/>
</dbReference>
<comment type="cofactor">
    <cofactor evidence="1">
        <name>pantetheine 4'-phosphate</name>
        <dbReference type="ChEBI" id="CHEBI:47942"/>
    </cofactor>
</comment>
<dbReference type="RefSeq" id="WP_171422230.1">
    <property type="nucleotide sequence ID" value="NZ_JABFJW010000699.1"/>
</dbReference>
<sequence>MLGILKAGGAYVPLDAGYPRERLAFMVEDAGVEVLVTQASQRGALPEGRYQVVLLDDGALDAEPMQAPESRVDATDPAYVIYTSGSTGRPKGVWVPHRAIVRLLVETNFIQLTAEDRIAQVSNASFDAATFEIWGVLLHGGRLVGVAKDVALSPAAFAAYLRDERISTLFVTTALFNQLVAQSAETFQTVRQLHVGGEAVEPGAMRAALAAGMSGKLVNVYGPTESTTFASWHEVKQIPAGAVTVPIGKPLSNTELYVLDAHGQPVPAGVAGELYIGGDGLALGYLGRPELTAEKFVPHPFGTEPGARLYRTGDQVKQLPDGSVVFLARLDSQVKVRGFRIELGEVESALGQCDGVRESVAVVREDAPGHRRLVAYVAGQNVTAEGLREALKARLPEYMVPAAFVVLDALPLTPNGKVDRKALPKPEATAETSEAYEAPRTRTEETLASVWARVLGVKRVGVKENFFALGGDSILSIQVVAKAGQAGLKVTPKQLFQHPTVEQLAKVVEQG</sequence>
<evidence type="ECO:0000256" key="4">
    <source>
        <dbReference type="ARBA" id="ARBA00022553"/>
    </source>
</evidence>
<dbReference type="Pfam" id="PF00501">
    <property type="entry name" value="AMP-binding"/>
    <property type="match status" value="1"/>
</dbReference>
<dbReference type="GO" id="GO:0031177">
    <property type="term" value="F:phosphopantetheine binding"/>
    <property type="evidence" value="ECO:0007669"/>
    <property type="project" value="InterPro"/>
</dbReference>
<dbReference type="FunFam" id="2.30.38.10:FF:000001">
    <property type="entry name" value="Non-ribosomal peptide synthetase PvdI"/>
    <property type="match status" value="1"/>
</dbReference>
<name>A0A7Y4K1X9_9BACT</name>
<dbReference type="SUPFAM" id="SSF47336">
    <property type="entry name" value="ACP-like"/>
    <property type="match status" value="1"/>
</dbReference>
<dbReference type="InterPro" id="IPR009081">
    <property type="entry name" value="PP-bd_ACP"/>
</dbReference>
<dbReference type="InterPro" id="IPR036736">
    <property type="entry name" value="ACP-like_sf"/>
</dbReference>
<dbReference type="InterPro" id="IPR000873">
    <property type="entry name" value="AMP-dep_synth/lig_dom"/>
</dbReference>
<keyword evidence="4" id="KW-0597">Phosphoprotein</keyword>
<dbReference type="SMART" id="SM00823">
    <property type="entry name" value="PKS_PP"/>
    <property type="match status" value="1"/>
</dbReference>
<dbReference type="InterPro" id="IPR020806">
    <property type="entry name" value="PKS_PP-bd"/>
</dbReference>
<dbReference type="Proteomes" id="UP000528460">
    <property type="component" value="Unassembled WGS sequence"/>
</dbReference>
<dbReference type="NCBIfam" id="TIGR01733">
    <property type="entry name" value="AA-adenyl-dom"/>
    <property type="match status" value="1"/>
</dbReference>
<dbReference type="Gene3D" id="2.30.38.10">
    <property type="entry name" value="Luciferase, Domain 3"/>
    <property type="match status" value="1"/>
</dbReference>
<dbReference type="InterPro" id="IPR020845">
    <property type="entry name" value="AMP-binding_CS"/>
</dbReference>
<dbReference type="InterPro" id="IPR010071">
    <property type="entry name" value="AA_adenyl_dom"/>
</dbReference>
<dbReference type="GO" id="GO:0043041">
    <property type="term" value="P:amino acid activation for nonribosomal peptide biosynthetic process"/>
    <property type="evidence" value="ECO:0007669"/>
    <property type="project" value="TreeGrafter"/>
</dbReference>
<dbReference type="GO" id="GO:0005737">
    <property type="term" value="C:cytoplasm"/>
    <property type="evidence" value="ECO:0007669"/>
    <property type="project" value="TreeGrafter"/>
</dbReference>
<reference evidence="6 7" key="1">
    <citation type="submission" date="2020-05" db="EMBL/GenBank/DDBJ databases">
        <authorList>
            <person name="Whitworth D."/>
        </authorList>
    </citation>
    <scope>NUCLEOTIDE SEQUENCE [LARGE SCALE GENOMIC DNA]</scope>
    <source>
        <strain evidence="6 7">CA046A</strain>
    </source>
</reference>
<evidence type="ECO:0000313" key="7">
    <source>
        <dbReference type="Proteomes" id="UP000528460"/>
    </source>
</evidence>
<comment type="caution">
    <text evidence="6">The sequence shown here is derived from an EMBL/GenBank/DDBJ whole genome shotgun (WGS) entry which is preliminary data.</text>
</comment>
<evidence type="ECO:0000256" key="1">
    <source>
        <dbReference type="ARBA" id="ARBA00001957"/>
    </source>
</evidence>
<dbReference type="PROSITE" id="PS00455">
    <property type="entry name" value="AMP_BINDING"/>
    <property type="match status" value="1"/>
</dbReference>
<keyword evidence="3" id="KW-0596">Phosphopantetheine</keyword>
<organism evidence="6 7">
    <name type="scientific">Corallococcus exercitus</name>
    <dbReference type="NCBI Taxonomy" id="2316736"/>
    <lineage>
        <taxon>Bacteria</taxon>
        <taxon>Pseudomonadati</taxon>
        <taxon>Myxococcota</taxon>
        <taxon>Myxococcia</taxon>
        <taxon>Myxococcales</taxon>
        <taxon>Cystobacterineae</taxon>
        <taxon>Myxococcaceae</taxon>
        <taxon>Corallococcus</taxon>
    </lineage>
</organism>
<evidence type="ECO:0000313" key="6">
    <source>
        <dbReference type="EMBL" id="NOK15230.1"/>
    </source>
</evidence>
<dbReference type="FunFam" id="1.10.1200.10:FF:000005">
    <property type="entry name" value="Nonribosomal peptide synthetase 1"/>
    <property type="match status" value="1"/>
</dbReference>
<dbReference type="Pfam" id="PF00550">
    <property type="entry name" value="PP-binding"/>
    <property type="match status" value="1"/>
</dbReference>
<dbReference type="PANTHER" id="PTHR45527">
    <property type="entry name" value="NONRIBOSOMAL PEPTIDE SYNTHETASE"/>
    <property type="match status" value="1"/>
</dbReference>
<dbReference type="FunFam" id="3.30.300.30:FF:000010">
    <property type="entry name" value="Enterobactin synthetase component F"/>
    <property type="match status" value="1"/>
</dbReference>
<dbReference type="PROSITE" id="PS00012">
    <property type="entry name" value="PHOSPHOPANTETHEINE"/>
    <property type="match status" value="1"/>
</dbReference>
<dbReference type="AlphaFoldDB" id="A0A7Y4K1X9"/>
<dbReference type="Gene3D" id="3.30.300.30">
    <property type="match status" value="1"/>
</dbReference>
<feature type="non-terminal residue" evidence="6">
    <location>
        <position position="511"/>
    </location>
</feature>
<proteinExistence type="inferred from homology"/>
<dbReference type="Gene3D" id="3.40.50.980">
    <property type="match status" value="2"/>
</dbReference>
<dbReference type="GO" id="GO:0044550">
    <property type="term" value="P:secondary metabolite biosynthetic process"/>
    <property type="evidence" value="ECO:0007669"/>
    <property type="project" value="TreeGrafter"/>
</dbReference>
<evidence type="ECO:0000256" key="2">
    <source>
        <dbReference type="ARBA" id="ARBA00006432"/>
    </source>
</evidence>
<dbReference type="CDD" id="cd12117">
    <property type="entry name" value="A_NRPS_Srf_like"/>
    <property type="match status" value="1"/>
</dbReference>
<protein>
    <submittedName>
        <fullName evidence="6">Non-ribosomal peptide synthetase</fullName>
    </submittedName>
</protein>